<keyword evidence="4" id="KW-1185">Reference proteome</keyword>
<feature type="coiled-coil region" evidence="1">
    <location>
        <begin position="135"/>
        <end position="162"/>
    </location>
</feature>
<feature type="region of interest" description="Disordered" evidence="2">
    <location>
        <begin position="375"/>
        <end position="461"/>
    </location>
</feature>
<feature type="compositionally biased region" description="Gly residues" evidence="2">
    <location>
        <begin position="378"/>
        <end position="387"/>
    </location>
</feature>
<gene>
    <name evidence="3" type="ORF">SAMN05444695_11716</name>
</gene>
<accession>A0A1G8R7K0</accession>
<protein>
    <submittedName>
        <fullName evidence="3">Uncharacterized protein</fullName>
    </submittedName>
</protein>
<evidence type="ECO:0000313" key="3">
    <source>
        <dbReference type="EMBL" id="SDJ12370.1"/>
    </source>
</evidence>
<dbReference type="OrthoDB" id="4458630at2"/>
<proteinExistence type="predicted"/>
<feature type="compositionally biased region" description="Low complexity" evidence="2">
    <location>
        <begin position="668"/>
        <end position="677"/>
    </location>
</feature>
<feature type="region of interest" description="Disordered" evidence="2">
    <location>
        <begin position="479"/>
        <end position="677"/>
    </location>
</feature>
<dbReference type="EMBL" id="FNDN01000017">
    <property type="protein sequence ID" value="SDJ12370.1"/>
    <property type="molecule type" value="Genomic_DNA"/>
</dbReference>
<feature type="compositionally biased region" description="Low complexity" evidence="2">
    <location>
        <begin position="602"/>
        <end position="615"/>
    </location>
</feature>
<evidence type="ECO:0000313" key="4">
    <source>
        <dbReference type="Proteomes" id="UP000183263"/>
    </source>
</evidence>
<feature type="compositionally biased region" description="Low complexity" evidence="2">
    <location>
        <begin position="628"/>
        <end position="651"/>
    </location>
</feature>
<reference evidence="3 4" key="1">
    <citation type="submission" date="2016-10" db="EMBL/GenBank/DDBJ databases">
        <authorList>
            <person name="de Groot N.N."/>
        </authorList>
    </citation>
    <scope>NUCLEOTIDE SEQUENCE [LARGE SCALE GENOMIC DNA]</scope>
    <source>
        <strain evidence="3 4">DSM 44892</strain>
    </source>
</reference>
<dbReference type="AlphaFoldDB" id="A0A1G8R7K0"/>
<name>A0A1G8R7K0_9NOCA</name>
<organism evidence="3 4">
    <name type="scientific">Rhodococcus triatomae</name>
    <dbReference type="NCBI Taxonomy" id="300028"/>
    <lineage>
        <taxon>Bacteria</taxon>
        <taxon>Bacillati</taxon>
        <taxon>Actinomycetota</taxon>
        <taxon>Actinomycetes</taxon>
        <taxon>Mycobacteriales</taxon>
        <taxon>Nocardiaceae</taxon>
        <taxon>Rhodococcus</taxon>
    </lineage>
</organism>
<evidence type="ECO:0000256" key="1">
    <source>
        <dbReference type="SAM" id="Coils"/>
    </source>
</evidence>
<sequence length="677" mass="68662">MTFTAEQLLDDTRLDAGFRRELAATWSASTDVPEEVWRPRLDEWGVTRPGSPEGLADLVAVGNSWKSALDDRKALADSAGRFDAAVDEILDLGACGLEFFEKFLPIARTLGYTRPDEDLSSWYHRRYDWERGMDLRALSGDVDRLERAMRAATAEFEGQRRAANTVRSAWTDDVGATAAERVGAQLGVQDSNLEQLDHLAEALAEVVRTLSTAVNAKALAVAALYAPTVQGYTPERIGQLARIVQLASTGAVGLLGGAIDAASTWFPMLAGASSVPAEEAVGRVQLWLAVNFRPEYERRREEFDAACASCREAVEEAYRIGAEVARGVVPSAGDPPPLVPASTPVTAPAFAAPVPAPGAPSAPAEVPSAAALSAAGAGASGGAGSSGGVSAPAAPSSPAPSQSPPSSQSPTPSPPGGTTPFLAPIEHGTAPAPGSHPGFGSLSGLGAPMDSAGRPGLGSVLGQIGSVVEPLIEGVRSAIEDVVAVDPEERGSDTEDGDPEDRDPEDRDPEDRDTDGGDTDGGDNEAGPRDSDSGEDAAPSGPELVVELDGQKWTLATDADGSVLTMTSENGEVTRFGVGLGPDGQPQIVPADTSVPQPDPAPAAAEPGAEDGPPAAVTPDVPVSGDTVPGAVPAPGAQAGGSPPVVPAPAATSDPQGSSDGGAGDGSGAALAEAGPL</sequence>
<feature type="compositionally biased region" description="Acidic residues" evidence="2">
    <location>
        <begin position="494"/>
        <end position="523"/>
    </location>
</feature>
<evidence type="ECO:0000256" key="2">
    <source>
        <dbReference type="SAM" id="MobiDB-lite"/>
    </source>
</evidence>
<dbReference type="RefSeq" id="WP_072739823.1">
    <property type="nucleotide sequence ID" value="NZ_CP048813.1"/>
</dbReference>
<keyword evidence="1" id="KW-0175">Coiled coil</keyword>
<dbReference type="Proteomes" id="UP000183263">
    <property type="component" value="Unassembled WGS sequence"/>
</dbReference>